<dbReference type="CDD" id="cd18186">
    <property type="entry name" value="BTB_POZ_ZBTB_KLHL-like"/>
    <property type="match status" value="1"/>
</dbReference>
<dbReference type="AlphaFoldDB" id="A0A914KRT8"/>
<dbReference type="GO" id="GO:0005634">
    <property type="term" value="C:nucleus"/>
    <property type="evidence" value="ECO:0007669"/>
    <property type="project" value="UniProtKB-SubCell"/>
</dbReference>
<name>A0A914KRT8_MELIC</name>
<accession>A0A914KRT8</accession>
<evidence type="ECO:0000259" key="3">
    <source>
        <dbReference type="PROSITE" id="PS50097"/>
    </source>
</evidence>
<organism evidence="4 5">
    <name type="scientific">Meloidogyne incognita</name>
    <name type="common">Southern root-knot nematode worm</name>
    <name type="synonym">Oxyuris incognita</name>
    <dbReference type="NCBI Taxonomy" id="6306"/>
    <lineage>
        <taxon>Eukaryota</taxon>
        <taxon>Metazoa</taxon>
        <taxon>Ecdysozoa</taxon>
        <taxon>Nematoda</taxon>
        <taxon>Chromadorea</taxon>
        <taxon>Rhabditida</taxon>
        <taxon>Tylenchina</taxon>
        <taxon>Tylenchomorpha</taxon>
        <taxon>Tylenchoidea</taxon>
        <taxon>Meloidogynidae</taxon>
        <taxon>Meloidogyninae</taxon>
        <taxon>Meloidogyne</taxon>
        <taxon>Meloidogyne incognita group</taxon>
    </lineage>
</organism>
<feature type="domain" description="BTB" evidence="3">
    <location>
        <begin position="8"/>
        <end position="76"/>
    </location>
</feature>
<evidence type="ECO:0000256" key="1">
    <source>
        <dbReference type="ARBA" id="ARBA00004123"/>
    </source>
</evidence>
<dbReference type="GO" id="GO:0003677">
    <property type="term" value="F:DNA binding"/>
    <property type="evidence" value="ECO:0007669"/>
    <property type="project" value="UniProtKB-KW"/>
</dbReference>
<dbReference type="Proteomes" id="UP000887563">
    <property type="component" value="Unplaced"/>
</dbReference>
<keyword evidence="2" id="KW-0371">Homeobox</keyword>
<evidence type="ECO:0000256" key="2">
    <source>
        <dbReference type="RuleBase" id="RU000682"/>
    </source>
</evidence>
<sequence>MFKEGILTDCVIEIGNESINTHRFILAKNSVVFQKMFEQMGMTEAQNGKIKIVDSSPECFKAMLEYFYSGEIDKIAENFSKFYLFADVSSIIFQNLQRHVFTSFLLINKASLSLKTLEQAFQTSWYPDVCMRTEIAKNIGLSERVVEGKIKIVDSSPECFKAMLEYFYSGEIDKNAENFNERCNYAEFYCLSKLEKKEILERRYNISRYITNYQRGELARQTGLSAKQGRIKIVDSSPECFKAMMEYFYSGEIDKKTIEKHSEDLFSIAHKYEVKQLMEICENYMAVNIDAANFSKRCSYAELYSLPKLEKACFNYFSSKRGTFILSKEWNNFKTNNKDFAFRLLEDKQIFGEKSGK</sequence>
<dbReference type="SUPFAM" id="SSF54695">
    <property type="entry name" value="POZ domain"/>
    <property type="match status" value="3"/>
</dbReference>
<dbReference type="Pfam" id="PF00046">
    <property type="entry name" value="Homeodomain"/>
    <property type="match status" value="1"/>
</dbReference>
<dbReference type="InterPro" id="IPR011333">
    <property type="entry name" value="SKP1/BTB/POZ_sf"/>
</dbReference>
<dbReference type="Gene3D" id="3.30.710.10">
    <property type="entry name" value="Potassium Channel Kv1.1, Chain A"/>
    <property type="match status" value="3"/>
</dbReference>
<dbReference type="PANTHER" id="PTHR24413">
    <property type="entry name" value="SPECKLE-TYPE POZ PROTEIN"/>
    <property type="match status" value="1"/>
</dbReference>
<comment type="subcellular location">
    <subcellularLocation>
        <location evidence="1 2">Nucleus</location>
    </subcellularLocation>
</comment>
<reference evidence="5" key="1">
    <citation type="submission" date="2022-11" db="UniProtKB">
        <authorList>
            <consortium name="WormBaseParasite"/>
        </authorList>
    </citation>
    <scope>IDENTIFICATION</scope>
</reference>
<dbReference type="CDD" id="cd00086">
    <property type="entry name" value="homeodomain"/>
    <property type="match status" value="1"/>
</dbReference>
<dbReference type="Gene3D" id="1.10.10.60">
    <property type="entry name" value="Homeodomain-like"/>
    <property type="match status" value="1"/>
</dbReference>
<dbReference type="Pfam" id="PF00651">
    <property type="entry name" value="BTB"/>
    <property type="match status" value="3"/>
</dbReference>
<keyword evidence="2" id="KW-0539">Nucleus</keyword>
<dbReference type="SUPFAM" id="SSF46689">
    <property type="entry name" value="Homeodomain-like"/>
    <property type="match status" value="1"/>
</dbReference>
<protein>
    <submittedName>
        <fullName evidence="5">BTB domain-containing protein</fullName>
    </submittedName>
</protein>
<dbReference type="InterPro" id="IPR000210">
    <property type="entry name" value="BTB/POZ_dom"/>
</dbReference>
<dbReference type="InterPro" id="IPR009057">
    <property type="entry name" value="Homeodomain-like_sf"/>
</dbReference>
<dbReference type="PROSITE" id="PS50097">
    <property type="entry name" value="BTB"/>
    <property type="match status" value="1"/>
</dbReference>
<proteinExistence type="predicted"/>
<keyword evidence="2" id="KW-0238">DNA-binding</keyword>
<dbReference type="SMART" id="SM00225">
    <property type="entry name" value="BTB"/>
    <property type="match status" value="2"/>
</dbReference>
<evidence type="ECO:0000313" key="5">
    <source>
        <dbReference type="WBParaSite" id="Minc3s00089g04214"/>
    </source>
</evidence>
<evidence type="ECO:0000313" key="4">
    <source>
        <dbReference type="Proteomes" id="UP000887563"/>
    </source>
</evidence>
<dbReference type="WBParaSite" id="Minc3s00089g04214">
    <property type="protein sequence ID" value="Minc3s00089g04214"/>
    <property type="gene ID" value="Minc3s00089g04214"/>
</dbReference>
<dbReference type="InterPro" id="IPR001356">
    <property type="entry name" value="HD"/>
</dbReference>
<keyword evidence="4" id="KW-1185">Reference proteome</keyword>